<evidence type="ECO:0000313" key="2">
    <source>
        <dbReference type="EMBL" id="KAG0579410.1"/>
    </source>
</evidence>
<accession>A0A8T0I6V8</accession>
<dbReference type="OrthoDB" id="276065at2759"/>
<protein>
    <submittedName>
        <fullName evidence="2">Uncharacterized protein</fullName>
    </submittedName>
</protein>
<dbReference type="InterPro" id="IPR021298">
    <property type="entry name" value="CFAP298"/>
</dbReference>
<dbReference type="PANTHER" id="PTHR13238:SF8">
    <property type="match status" value="1"/>
</dbReference>
<evidence type="ECO:0000313" key="3">
    <source>
        <dbReference type="Proteomes" id="UP000822688"/>
    </source>
</evidence>
<feature type="compositionally biased region" description="Basic and acidic residues" evidence="1">
    <location>
        <begin position="82"/>
        <end position="93"/>
    </location>
</feature>
<gene>
    <name evidence="2" type="ORF">KC19_4G096500</name>
</gene>
<reference evidence="2" key="1">
    <citation type="submission" date="2020-06" db="EMBL/GenBank/DDBJ databases">
        <title>WGS assembly of Ceratodon purpureus strain R40.</title>
        <authorList>
            <person name="Carey S.B."/>
            <person name="Jenkins J."/>
            <person name="Shu S."/>
            <person name="Lovell J.T."/>
            <person name="Sreedasyam A."/>
            <person name="Maumus F."/>
            <person name="Tiley G.P."/>
            <person name="Fernandez-Pozo N."/>
            <person name="Barry K."/>
            <person name="Chen C."/>
            <person name="Wang M."/>
            <person name="Lipzen A."/>
            <person name="Daum C."/>
            <person name="Saski C.A."/>
            <person name="Payton A.C."/>
            <person name="Mcbreen J.C."/>
            <person name="Conrad R.E."/>
            <person name="Kollar L.M."/>
            <person name="Olsson S."/>
            <person name="Huttunen S."/>
            <person name="Landis J.B."/>
            <person name="Wickett N.J."/>
            <person name="Johnson M.G."/>
            <person name="Rensing S.A."/>
            <person name="Grimwood J."/>
            <person name="Schmutz J."/>
            <person name="Mcdaniel S.F."/>
        </authorList>
    </citation>
    <scope>NUCLEOTIDE SEQUENCE</scope>
    <source>
        <strain evidence="2">R40</strain>
    </source>
</reference>
<dbReference type="Pfam" id="PF11069">
    <property type="entry name" value="CFAP298"/>
    <property type="match status" value="1"/>
</dbReference>
<dbReference type="EMBL" id="CM026424">
    <property type="protein sequence ID" value="KAG0579411.1"/>
    <property type="molecule type" value="Genomic_DNA"/>
</dbReference>
<evidence type="ECO:0000256" key="1">
    <source>
        <dbReference type="SAM" id="MobiDB-lite"/>
    </source>
</evidence>
<organism evidence="2 3">
    <name type="scientific">Ceratodon purpureus</name>
    <name type="common">Fire moss</name>
    <name type="synonym">Dicranum purpureum</name>
    <dbReference type="NCBI Taxonomy" id="3225"/>
    <lineage>
        <taxon>Eukaryota</taxon>
        <taxon>Viridiplantae</taxon>
        <taxon>Streptophyta</taxon>
        <taxon>Embryophyta</taxon>
        <taxon>Bryophyta</taxon>
        <taxon>Bryophytina</taxon>
        <taxon>Bryopsida</taxon>
        <taxon>Dicranidae</taxon>
        <taxon>Pseudoditrichales</taxon>
        <taxon>Ditrichaceae</taxon>
        <taxon>Ceratodon</taxon>
    </lineage>
</organism>
<dbReference type="GO" id="GO:0003352">
    <property type="term" value="P:regulation of cilium movement"/>
    <property type="evidence" value="ECO:0007669"/>
    <property type="project" value="InterPro"/>
</dbReference>
<dbReference type="EMBL" id="CM026424">
    <property type="protein sequence ID" value="KAG0579409.1"/>
    <property type="molecule type" value="Genomic_DNA"/>
</dbReference>
<dbReference type="AlphaFoldDB" id="A0A8T0I6V8"/>
<comment type="caution">
    <text evidence="2">The sequence shown here is derived from an EMBL/GenBank/DDBJ whole genome shotgun (WGS) entry which is preliminary data.</text>
</comment>
<name>A0A8T0I6V8_CERPU</name>
<proteinExistence type="predicted"/>
<feature type="region of interest" description="Disordered" evidence="1">
    <location>
        <begin position="53"/>
        <end position="100"/>
    </location>
</feature>
<dbReference type="PANTHER" id="PTHR13238">
    <property type="entry name" value="PROTEIN C21ORF59"/>
    <property type="match status" value="1"/>
</dbReference>
<keyword evidence="3" id="KW-1185">Reference proteome</keyword>
<dbReference type="EMBL" id="CM026424">
    <property type="protein sequence ID" value="KAG0579410.1"/>
    <property type="molecule type" value="Genomic_DNA"/>
</dbReference>
<sequence>MVLLHIKQKDDRQFLFEAPAKDCVDTVIRDLVLVNNLQLRILGLKEESKRLALYGPSKHPDDDEDSDDEGSKKIQKYRGPHYNKDPHCRRTGEACDPETSKQITKTVEDAIALVSKDNVLAKNSITADMLKDAINLIRGAVAICYPQGLPKWDLVQQAITGTFTSKEILDPDTAHLWWAGKELMRDKCLKDYTGKNDKTKIVAKLRAQGQSCPEREPPIDADTHKAMMAHYFKQQEQLKRMAEDEDDAYMNAQWANPKSLKSQLHGMACNMQFK</sequence>
<dbReference type="Proteomes" id="UP000822688">
    <property type="component" value="Chromosome 4"/>
</dbReference>